<name>A0A319ED06_ASPSB</name>
<dbReference type="Gene3D" id="1.25.40.10">
    <property type="entry name" value="Tetratricopeptide repeat domain"/>
    <property type="match status" value="1"/>
</dbReference>
<dbReference type="AlphaFoldDB" id="A0A319ED06"/>
<feature type="non-terminal residue" evidence="1">
    <location>
        <position position="1"/>
    </location>
</feature>
<protein>
    <submittedName>
        <fullName evidence="1">Uncharacterized protein</fullName>
    </submittedName>
</protein>
<evidence type="ECO:0000313" key="2">
    <source>
        <dbReference type="Proteomes" id="UP000248423"/>
    </source>
</evidence>
<gene>
    <name evidence="1" type="ORF">BO78DRAFT_317088</name>
</gene>
<reference evidence="1 2" key="1">
    <citation type="submission" date="2018-02" db="EMBL/GenBank/DDBJ databases">
        <title>The genomes of Aspergillus section Nigri reveals drivers in fungal speciation.</title>
        <authorList>
            <consortium name="DOE Joint Genome Institute"/>
            <person name="Vesth T.C."/>
            <person name="Nybo J."/>
            <person name="Theobald S."/>
            <person name="Brandl J."/>
            <person name="Frisvad J.C."/>
            <person name="Nielsen K.F."/>
            <person name="Lyhne E.K."/>
            <person name="Kogle M.E."/>
            <person name="Kuo A."/>
            <person name="Riley R."/>
            <person name="Clum A."/>
            <person name="Nolan M."/>
            <person name="Lipzen A."/>
            <person name="Salamov A."/>
            <person name="Henrissat B."/>
            <person name="Wiebenga A."/>
            <person name="De vries R.P."/>
            <person name="Grigoriev I.V."/>
            <person name="Mortensen U.H."/>
            <person name="Andersen M.R."/>
            <person name="Baker S.E."/>
        </authorList>
    </citation>
    <scope>NUCLEOTIDE SEQUENCE [LARGE SCALE GENOMIC DNA]</scope>
    <source>
        <strain evidence="1 2">CBS 121057</strain>
    </source>
</reference>
<dbReference type="EMBL" id="KZ826355">
    <property type="protein sequence ID" value="PYI05725.1"/>
    <property type="molecule type" value="Genomic_DNA"/>
</dbReference>
<proteinExistence type="predicted"/>
<organism evidence="1 2">
    <name type="scientific">Aspergillus sclerotiicarbonarius (strain CBS 121057 / IBT 28362)</name>
    <dbReference type="NCBI Taxonomy" id="1448318"/>
    <lineage>
        <taxon>Eukaryota</taxon>
        <taxon>Fungi</taxon>
        <taxon>Dikarya</taxon>
        <taxon>Ascomycota</taxon>
        <taxon>Pezizomycotina</taxon>
        <taxon>Eurotiomycetes</taxon>
        <taxon>Eurotiomycetidae</taxon>
        <taxon>Eurotiales</taxon>
        <taxon>Aspergillaceae</taxon>
        <taxon>Aspergillus</taxon>
        <taxon>Aspergillus subgen. Circumdati</taxon>
    </lineage>
</organism>
<sequence length="62" mass="7160">AEGEHLWLQVVLMQEQVLGLEHLSTIATMRHLSMTYICQARWKEPQVLSLRLLESCERALGL</sequence>
<dbReference type="InterPro" id="IPR011990">
    <property type="entry name" value="TPR-like_helical_dom_sf"/>
</dbReference>
<evidence type="ECO:0000313" key="1">
    <source>
        <dbReference type="EMBL" id="PYI05725.1"/>
    </source>
</evidence>
<accession>A0A319ED06</accession>
<dbReference type="VEuPathDB" id="FungiDB:BO78DRAFT_317088"/>
<dbReference type="Proteomes" id="UP000248423">
    <property type="component" value="Unassembled WGS sequence"/>
</dbReference>
<keyword evidence="2" id="KW-1185">Reference proteome</keyword>